<evidence type="ECO:0000256" key="4">
    <source>
        <dbReference type="ARBA" id="ARBA00022691"/>
    </source>
</evidence>
<dbReference type="InterPro" id="IPR050953">
    <property type="entry name" value="N4_N6_ade-DNA_methylase"/>
</dbReference>
<gene>
    <name evidence="7" type="ORF">GCM10011400_22810</name>
</gene>
<dbReference type="PANTHER" id="PTHR33841:SF1">
    <property type="entry name" value="DNA METHYLTRANSFERASE A"/>
    <property type="match status" value="1"/>
</dbReference>
<evidence type="ECO:0000259" key="6">
    <source>
        <dbReference type="Pfam" id="PF07669"/>
    </source>
</evidence>
<comment type="caution">
    <text evidence="7">The sequence shown here is derived from an EMBL/GenBank/DDBJ whole genome shotgun (WGS) entry which is preliminary data.</text>
</comment>
<evidence type="ECO:0000256" key="5">
    <source>
        <dbReference type="ARBA" id="ARBA00047942"/>
    </source>
</evidence>
<dbReference type="PRINTS" id="PR00507">
    <property type="entry name" value="N12N6MTFRASE"/>
</dbReference>
<evidence type="ECO:0000256" key="1">
    <source>
        <dbReference type="ARBA" id="ARBA00011900"/>
    </source>
</evidence>
<sequence>MAERKPSTTNLSPRRRSTRARETQLAFEALSIEGGLLSPDWLARAAQLTAGGQSESDYRIHKGLNLRDEIGRFWRIAQAHWTDFAAGREGKADARLLAERFVEALLRDSFGFSSFVKAESVVLDERSYPIGFAALGGRVPVVVAPAGRGLDTLSPVFGDGTRRRSAFGLAQEYLNAADAAMWGLVSDGLTLRIVRDNASLTRPAWIEADLLRLFTEERYADFAALWLLVHESRFGRADQPVTECSLEAWRIAGREEGTRAREDLRRGVEDALISLGQGFLSHSDNHSLRSALQSGALSTKDYFNQLLRLVYRLIFLLTVEERGVLHPEDTNEKAKSLYATGYSLRRLRERSVKRSAHDRFSDLWEAAKIVFRGVAAGEPRLGLPALAGIFARSQCPTLDAAKLENRSLLLAVFKLSWLREDSGLSRVNWRDMGPEELGSVYESLLELVPQIAKDGRQFAFATGGETKGNARKTSGSYYTPDSLVQVLLDSALDPVIKDTVAMHPENPVDALLNLSIVDPACGSGHFLLAAARRLASHVARISANGTPSASEYRHALRQVVGRCIYGVDLNPMAVELCKVSLWMEAVEPGLPLTFLNSHIQHGNALLGTTPELMAKGIPDAAWEPIRGDDRKIASSLKKRNQKAVGGQRSLDLGWSTPTNAEAEIVARAVAELDAAPDANPEALAKKESKWDGILDSAEYRHQKLVADAWCAAFIWPKWSGEVAEFAPTNELWLQLRDGLGQPPSLLLKTVNELADQCHFFHWTLQFPQVFAKGGFDVVLGNPPWDSLLFREEEFFAGSRPDISQAPTAAVRKRMIAKLEIEDHALFCAYQEALRAMDGVNAFVRSQVRYPLCGVGRVNLFSLFAEAARTLVSMRGRVGQILPSGIVSDDSTKLFFQAIVESGSLVSFFDFENREAIFPAVHRSFKFGILTLSGRASSVTSAEYVFFATRVEHLKDPERRFHLSATEIALLNPATMTCPIFRTRHDAEITKAIYLRLPVIPASGWKVQLRRLLNSADDSNSFEKEPGGNRLPLYEGKYFHHYDHRWVTNERNGDRPLTAAELVNPSCFISPRYWYPEDDAKQRFGKGWKHSWVLAWRDITNSTNERSFIASIVPSLAVPDTAKVVFVEETQVERLHTFIANVTTFAFDFVARQKIGGMHMSAFIVEQLPLLALTAGDQHISWLGRTLHDWLQPRVLELTFTAWDLEPFARDVGYDGSPFIWSPERRFLLRCELDAAFFHLYALSRDDTNYVMDSFPIVRRNDEKAHGGKYRTKDTILEIYDEMAVAARTGRPYQTRIEPPPADPRVAHAPRFVLPAMPASVTDLPAAEDLARFIWAIVLASDGSIGRATLARAYSLRTQPTVLRGLAPAAASSVATEWVTAVSARASSVSLLPLLKTLELHGAVSFDVKAGEATVERGANTPSSADIGAWHDFEARLVLQVVGSLDTQQLAQVDTGLSDDAREVLRTGTTG</sequence>
<dbReference type="Gene3D" id="3.40.50.150">
    <property type="entry name" value="Vaccinia Virus protein VP39"/>
    <property type="match status" value="2"/>
</dbReference>
<reference evidence="8" key="1">
    <citation type="journal article" date="2019" name="Int. J. Syst. Evol. Microbiol.">
        <title>The Global Catalogue of Microorganisms (GCM) 10K type strain sequencing project: providing services to taxonomists for standard genome sequencing and annotation.</title>
        <authorList>
            <consortium name="The Broad Institute Genomics Platform"/>
            <consortium name="The Broad Institute Genome Sequencing Center for Infectious Disease"/>
            <person name="Wu L."/>
            <person name="Ma J."/>
        </authorList>
    </citation>
    <scope>NUCLEOTIDE SEQUENCE [LARGE SCALE GENOMIC DNA]</scope>
    <source>
        <strain evidence="8">CGMCC 1.15103</strain>
    </source>
</reference>
<dbReference type="RefSeq" id="WP_115781496.1">
    <property type="nucleotide sequence ID" value="NZ_BMHL01000003.1"/>
</dbReference>
<evidence type="ECO:0000313" key="7">
    <source>
        <dbReference type="EMBL" id="GGC35603.1"/>
    </source>
</evidence>
<keyword evidence="4" id="KW-0949">S-adenosyl-L-methionine</keyword>
<evidence type="ECO:0000256" key="3">
    <source>
        <dbReference type="ARBA" id="ARBA00022679"/>
    </source>
</evidence>
<dbReference type="EMBL" id="BMHL01000003">
    <property type="protein sequence ID" value="GGC35603.1"/>
    <property type="molecule type" value="Genomic_DNA"/>
</dbReference>
<keyword evidence="2" id="KW-0489">Methyltransferase</keyword>
<dbReference type="PANTHER" id="PTHR33841">
    <property type="entry name" value="DNA METHYLTRANSFERASE YEEA-RELATED"/>
    <property type="match status" value="1"/>
</dbReference>
<name>A0ABQ1M9S5_9BURK</name>
<comment type="catalytic activity">
    <reaction evidence="5">
        <text>a 2'-deoxyadenosine in DNA + S-adenosyl-L-methionine = an N(6)-methyl-2'-deoxyadenosine in DNA + S-adenosyl-L-homocysteine + H(+)</text>
        <dbReference type="Rhea" id="RHEA:15197"/>
        <dbReference type="Rhea" id="RHEA-COMP:12418"/>
        <dbReference type="Rhea" id="RHEA-COMP:12419"/>
        <dbReference type="ChEBI" id="CHEBI:15378"/>
        <dbReference type="ChEBI" id="CHEBI:57856"/>
        <dbReference type="ChEBI" id="CHEBI:59789"/>
        <dbReference type="ChEBI" id="CHEBI:90615"/>
        <dbReference type="ChEBI" id="CHEBI:90616"/>
        <dbReference type="EC" id="2.1.1.72"/>
    </reaction>
</comment>
<keyword evidence="8" id="KW-1185">Reference proteome</keyword>
<dbReference type="InterPro" id="IPR011639">
    <property type="entry name" value="MethylTrfase_TaqI-like_dom"/>
</dbReference>
<organism evidence="7 8">
    <name type="scientific">Paraburkholderia caffeinilytica</name>
    <dbReference type="NCBI Taxonomy" id="1761016"/>
    <lineage>
        <taxon>Bacteria</taxon>
        <taxon>Pseudomonadati</taxon>
        <taxon>Pseudomonadota</taxon>
        <taxon>Betaproteobacteria</taxon>
        <taxon>Burkholderiales</taxon>
        <taxon>Burkholderiaceae</taxon>
        <taxon>Paraburkholderia</taxon>
    </lineage>
</organism>
<dbReference type="InterPro" id="IPR029063">
    <property type="entry name" value="SAM-dependent_MTases_sf"/>
</dbReference>
<keyword evidence="3" id="KW-0808">Transferase</keyword>
<accession>A0ABQ1M9S5</accession>
<dbReference type="SUPFAM" id="SSF53335">
    <property type="entry name" value="S-adenosyl-L-methionine-dependent methyltransferases"/>
    <property type="match status" value="1"/>
</dbReference>
<feature type="domain" description="Type II methyltransferase M.TaqI-like" evidence="6">
    <location>
        <begin position="563"/>
        <end position="785"/>
    </location>
</feature>
<dbReference type="Proteomes" id="UP000602004">
    <property type="component" value="Unassembled WGS sequence"/>
</dbReference>
<dbReference type="PROSITE" id="PS00092">
    <property type="entry name" value="N6_MTASE"/>
    <property type="match status" value="1"/>
</dbReference>
<dbReference type="EC" id="2.1.1.72" evidence="1"/>
<dbReference type="InterPro" id="IPR002052">
    <property type="entry name" value="DNA_methylase_N6_adenine_CS"/>
</dbReference>
<proteinExistence type="predicted"/>
<evidence type="ECO:0000256" key="2">
    <source>
        <dbReference type="ARBA" id="ARBA00022603"/>
    </source>
</evidence>
<dbReference type="Pfam" id="PF07669">
    <property type="entry name" value="Eco57I"/>
    <property type="match status" value="1"/>
</dbReference>
<protein>
    <recommendedName>
        <fullName evidence="1">site-specific DNA-methyltransferase (adenine-specific)</fullName>
        <ecNumber evidence="1">2.1.1.72</ecNumber>
    </recommendedName>
</protein>
<evidence type="ECO:0000313" key="8">
    <source>
        <dbReference type="Proteomes" id="UP000602004"/>
    </source>
</evidence>